<protein>
    <recommendedName>
        <fullName evidence="4">Calcineurin-like phosphoesterase domain-containing protein</fullName>
    </recommendedName>
</protein>
<sequence>MLSHDPSHWKSEVQNYPQIFLTLSGHTHSAQISFNMYGKLISPSSLIYDEWDGLYESDNQYLYVNRGLGFIGIPVRVGVARPEVTVIILRRKP</sequence>
<evidence type="ECO:0008006" key="4">
    <source>
        <dbReference type="Google" id="ProtNLM"/>
    </source>
</evidence>
<accession>A0A645AXV5</accession>
<dbReference type="InterPro" id="IPR029052">
    <property type="entry name" value="Metallo-depent_PP-like"/>
</dbReference>
<dbReference type="GO" id="GO:0016020">
    <property type="term" value="C:membrane"/>
    <property type="evidence" value="ECO:0007669"/>
    <property type="project" value="GOC"/>
</dbReference>
<organism evidence="3">
    <name type="scientific">bioreactor metagenome</name>
    <dbReference type="NCBI Taxonomy" id="1076179"/>
    <lineage>
        <taxon>unclassified sequences</taxon>
        <taxon>metagenomes</taxon>
        <taxon>ecological metagenomes</taxon>
    </lineage>
</organism>
<evidence type="ECO:0000256" key="2">
    <source>
        <dbReference type="ARBA" id="ARBA00022801"/>
    </source>
</evidence>
<keyword evidence="1" id="KW-0479">Metal-binding</keyword>
<comment type="caution">
    <text evidence="3">The sequence shown here is derived from an EMBL/GenBank/DDBJ whole genome shotgun (WGS) entry which is preliminary data.</text>
</comment>
<evidence type="ECO:0000313" key="3">
    <source>
        <dbReference type="EMBL" id="MPM57949.1"/>
    </source>
</evidence>
<gene>
    <name evidence="3" type="ORF">SDC9_104778</name>
</gene>
<dbReference type="AlphaFoldDB" id="A0A645AXV5"/>
<dbReference type="PANTHER" id="PTHR31302">
    <property type="entry name" value="TRANSMEMBRANE PROTEIN WITH METALLOPHOSPHOESTERASE DOMAIN-RELATED"/>
    <property type="match status" value="1"/>
</dbReference>
<proteinExistence type="predicted"/>
<reference evidence="3" key="1">
    <citation type="submission" date="2019-08" db="EMBL/GenBank/DDBJ databases">
        <authorList>
            <person name="Kucharzyk K."/>
            <person name="Murdoch R.W."/>
            <person name="Higgins S."/>
            <person name="Loffler F."/>
        </authorList>
    </citation>
    <scope>NUCLEOTIDE SEQUENCE</scope>
</reference>
<keyword evidence="2" id="KW-0378">Hydrolase</keyword>
<dbReference type="GO" id="GO:0008758">
    <property type="term" value="F:UDP-2,3-diacylglucosamine hydrolase activity"/>
    <property type="evidence" value="ECO:0007669"/>
    <property type="project" value="TreeGrafter"/>
</dbReference>
<name>A0A645AXV5_9ZZZZ</name>
<evidence type="ECO:0000256" key="1">
    <source>
        <dbReference type="ARBA" id="ARBA00022723"/>
    </source>
</evidence>
<dbReference type="GO" id="GO:0046872">
    <property type="term" value="F:metal ion binding"/>
    <property type="evidence" value="ECO:0007669"/>
    <property type="project" value="UniProtKB-KW"/>
</dbReference>
<dbReference type="PANTHER" id="PTHR31302:SF31">
    <property type="entry name" value="PHOSPHODIESTERASE YAEI"/>
    <property type="match status" value="1"/>
</dbReference>
<dbReference type="EMBL" id="VSSQ01016524">
    <property type="protein sequence ID" value="MPM57949.1"/>
    <property type="molecule type" value="Genomic_DNA"/>
</dbReference>
<dbReference type="InterPro" id="IPR051158">
    <property type="entry name" value="Metallophosphoesterase_sf"/>
</dbReference>
<dbReference type="SUPFAM" id="SSF56300">
    <property type="entry name" value="Metallo-dependent phosphatases"/>
    <property type="match status" value="1"/>
</dbReference>
<dbReference type="GO" id="GO:0009245">
    <property type="term" value="P:lipid A biosynthetic process"/>
    <property type="evidence" value="ECO:0007669"/>
    <property type="project" value="TreeGrafter"/>
</dbReference>